<evidence type="ECO:0000256" key="1">
    <source>
        <dbReference type="SAM" id="SignalP"/>
    </source>
</evidence>
<gene>
    <name evidence="2" type="ORF">KHLLAP_LOCUS9072</name>
</gene>
<dbReference type="AlphaFoldDB" id="A0AAI8VIV5"/>
<evidence type="ECO:0000313" key="3">
    <source>
        <dbReference type="Proteomes" id="UP001295740"/>
    </source>
</evidence>
<feature type="signal peptide" evidence="1">
    <location>
        <begin position="1"/>
        <end position="17"/>
    </location>
</feature>
<proteinExistence type="predicted"/>
<dbReference type="EMBL" id="CAUWAG010000012">
    <property type="protein sequence ID" value="CAJ2508604.1"/>
    <property type="molecule type" value="Genomic_DNA"/>
</dbReference>
<reference evidence="2" key="1">
    <citation type="submission" date="2023-10" db="EMBL/GenBank/DDBJ databases">
        <authorList>
            <person name="Hackl T."/>
        </authorList>
    </citation>
    <scope>NUCLEOTIDE SEQUENCE</scope>
</reference>
<evidence type="ECO:0000313" key="2">
    <source>
        <dbReference type="EMBL" id="CAJ2508604.1"/>
    </source>
</evidence>
<organism evidence="2 3">
    <name type="scientific">Anthostomella pinea</name>
    <dbReference type="NCBI Taxonomy" id="933095"/>
    <lineage>
        <taxon>Eukaryota</taxon>
        <taxon>Fungi</taxon>
        <taxon>Dikarya</taxon>
        <taxon>Ascomycota</taxon>
        <taxon>Pezizomycotina</taxon>
        <taxon>Sordariomycetes</taxon>
        <taxon>Xylariomycetidae</taxon>
        <taxon>Xylariales</taxon>
        <taxon>Xylariaceae</taxon>
        <taxon>Anthostomella</taxon>
    </lineage>
</organism>
<comment type="caution">
    <text evidence="2">The sequence shown here is derived from an EMBL/GenBank/DDBJ whole genome shotgun (WGS) entry which is preliminary data.</text>
</comment>
<feature type="chain" id="PRO_5042567800" evidence="1">
    <location>
        <begin position="18"/>
        <end position="191"/>
    </location>
</feature>
<accession>A0AAI8VIV5</accession>
<keyword evidence="3" id="KW-1185">Reference proteome</keyword>
<name>A0AAI8VIV5_9PEZI</name>
<keyword evidence="1" id="KW-0732">Signal</keyword>
<protein>
    <submittedName>
        <fullName evidence="2">Uu.00g136300.m01.CDS01</fullName>
    </submittedName>
</protein>
<dbReference type="Proteomes" id="UP001295740">
    <property type="component" value="Unassembled WGS sequence"/>
</dbReference>
<sequence>MQLAYVVTAFLACLAAANPVVKHEPFATRDLPALKRGDGDIKGTKAYQAVAQWHNSLDVGKWYVFKQTLTEKDYTATQKAANEQLPEEVKNLQKKLGFAHVWLVLGKVTERDGWRHFEAKAWDLTLSRYRGPSDWNGPENAGLAFLGKTDKANDADKFAGEYKKAHPKFDVKDNNCATYVDAMEKKLEPQK</sequence>